<dbReference type="PANTHER" id="PTHR34797">
    <property type="entry name" value="ATG8-INTERACTING PROTEIN 2"/>
    <property type="match status" value="1"/>
</dbReference>
<evidence type="ECO:0000256" key="1">
    <source>
        <dbReference type="SAM" id="MobiDB-lite"/>
    </source>
</evidence>
<name>A0ABP0VKF8_9BRYO</name>
<keyword evidence="4" id="KW-1185">Reference proteome</keyword>
<accession>A0ABP0VKF8</accession>
<dbReference type="PANTHER" id="PTHR34797:SF1">
    <property type="entry name" value="ATG8-INTERACTING PROTEIN 2"/>
    <property type="match status" value="1"/>
</dbReference>
<dbReference type="Proteomes" id="UP001497444">
    <property type="component" value="Chromosome 1"/>
</dbReference>
<feature type="compositionally biased region" description="Basic and acidic residues" evidence="1">
    <location>
        <begin position="166"/>
        <end position="175"/>
    </location>
</feature>
<feature type="domain" description="DUF6821" evidence="2">
    <location>
        <begin position="326"/>
        <end position="461"/>
    </location>
</feature>
<organism evidence="3 4">
    <name type="scientific">Sphagnum jensenii</name>
    <dbReference type="NCBI Taxonomy" id="128206"/>
    <lineage>
        <taxon>Eukaryota</taxon>
        <taxon>Viridiplantae</taxon>
        <taxon>Streptophyta</taxon>
        <taxon>Embryophyta</taxon>
        <taxon>Bryophyta</taxon>
        <taxon>Sphagnophytina</taxon>
        <taxon>Sphagnopsida</taxon>
        <taxon>Sphagnales</taxon>
        <taxon>Sphagnaceae</taxon>
        <taxon>Sphagnum</taxon>
    </lineage>
</organism>
<evidence type="ECO:0000259" key="2">
    <source>
        <dbReference type="Pfam" id="PF20705"/>
    </source>
</evidence>
<feature type="compositionally biased region" description="Low complexity" evidence="1">
    <location>
        <begin position="40"/>
        <end position="54"/>
    </location>
</feature>
<gene>
    <name evidence="3" type="ORF">CSSPJE1EN1_LOCUS393</name>
</gene>
<dbReference type="Pfam" id="PF20705">
    <property type="entry name" value="DUF6821"/>
    <property type="match status" value="1"/>
</dbReference>
<protein>
    <recommendedName>
        <fullName evidence="2">DUF6821 domain-containing protein</fullName>
    </recommendedName>
</protein>
<feature type="compositionally biased region" description="Acidic residues" evidence="1">
    <location>
        <begin position="339"/>
        <end position="348"/>
    </location>
</feature>
<reference evidence="3 4" key="1">
    <citation type="submission" date="2024-02" db="EMBL/GenBank/DDBJ databases">
        <authorList>
            <consortium name="ELIXIR-Norway"/>
            <consortium name="Elixir Norway"/>
        </authorList>
    </citation>
    <scope>NUCLEOTIDE SEQUENCE [LARGE SCALE GENOMIC DNA]</scope>
</reference>
<feature type="compositionally biased region" description="Acidic residues" evidence="1">
    <location>
        <begin position="156"/>
        <end position="165"/>
    </location>
</feature>
<dbReference type="InterPro" id="IPR040304">
    <property type="entry name" value="ATG8-IP-1/2"/>
</dbReference>
<feature type="region of interest" description="Disordered" evidence="1">
    <location>
        <begin position="40"/>
        <end position="175"/>
    </location>
</feature>
<feature type="region of interest" description="Disordered" evidence="1">
    <location>
        <begin position="1"/>
        <end position="27"/>
    </location>
</feature>
<feature type="region of interest" description="Disordered" evidence="1">
    <location>
        <begin position="328"/>
        <end position="357"/>
    </location>
</feature>
<sequence length="465" mass="49719">MGDSSNSSGSGSGSSDDGGGRGSEWEVVSLSLSSHSLLSASTSLDTTGGSAATGTGNGGGDAPFATALNSAYFLCSPKASSPEAPLNQRPSSSNVEEEEEEGELLSSIPEPDADADEKKKKKTKEDQMAVASEVPAELLGAEESLPLATTTKEVSQQEEEEEEDVEQQHQQHGRDALFPVARSCASRMQELSGMDWLEPMAPAVDYEQDEMGSASILYGLSSDSKAVGAEPDFGGQAAAGPLLGSCLSSPSSPTIVSRTNSMRLVLGEEAFEGQVLDGGDDGSELPPPLAACFFEAEDVPSLAGLLEREIFRVDPGFEFVPDSGVAAAGVDDGQKKMEAEEEEEEEEDTQKSAPFVGDGCCDDEQQTYEAWWKRQAALWCMQARQANTLWSIALAATVMGLVILGHRWQHERCQNQQLRLQLCSKDEKISQLVFQIARLKEALSGRRRVPVLRTSSSFSSFLDRL</sequence>
<proteinExistence type="predicted"/>
<evidence type="ECO:0000313" key="4">
    <source>
        <dbReference type="Proteomes" id="UP001497444"/>
    </source>
</evidence>
<evidence type="ECO:0000313" key="3">
    <source>
        <dbReference type="EMBL" id="CAK9254915.1"/>
    </source>
</evidence>
<dbReference type="EMBL" id="OZ020096">
    <property type="protein sequence ID" value="CAK9254915.1"/>
    <property type="molecule type" value="Genomic_DNA"/>
</dbReference>
<dbReference type="InterPro" id="IPR049224">
    <property type="entry name" value="DUF6821"/>
</dbReference>
<feature type="compositionally biased region" description="Gly residues" evidence="1">
    <location>
        <begin position="10"/>
        <end position="22"/>
    </location>
</feature>